<keyword evidence="5" id="KW-1185">Reference proteome</keyword>
<dbReference type="InterPro" id="IPR028098">
    <property type="entry name" value="Glyco_trans_4-like_N"/>
</dbReference>
<dbReference type="Pfam" id="PF13439">
    <property type="entry name" value="Glyco_transf_4"/>
    <property type="match status" value="1"/>
</dbReference>
<feature type="domain" description="Glycosyltransferase subfamily 4-like N-terminal" evidence="3">
    <location>
        <begin position="90"/>
        <end position="201"/>
    </location>
</feature>
<dbReference type="OrthoDB" id="9811902at2"/>
<gene>
    <name evidence="4" type="ORF">HM131_05125</name>
</gene>
<evidence type="ECO:0000259" key="3">
    <source>
        <dbReference type="Pfam" id="PF13439"/>
    </source>
</evidence>
<reference evidence="4 5" key="1">
    <citation type="submission" date="2017-04" db="EMBL/GenBank/DDBJ databases">
        <title>The whole genome sequencing and assembly of Halobacillus mangrovi strain.</title>
        <authorList>
            <person name="Lee S.-J."/>
            <person name="Park M.-K."/>
            <person name="Kim J.-Y."/>
            <person name="Lee Y.-J."/>
            <person name="Yi H."/>
            <person name="Bahn Y.-S."/>
            <person name="Kim J.F."/>
            <person name="Lee D.-W."/>
        </authorList>
    </citation>
    <scope>NUCLEOTIDE SEQUENCE [LARGE SCALE GENOMIC DNA]</scope>
    <source>
        <strain evidence="4 5">KTB 131</strain>
    </source>
</reference>
<dbReference type="KEGG" id="hmn:HM131_05125"/>
<dbReference type="PANTHER" id="PTHR46401">
    <property type="entry name" value="GLYCOSYLTRANSFERASE WBBK-RELATED"/>
    <property type="match status" value="1"/>
</dbReference>
<dbReference type="InterPro" id="IPR001296">
    <property type="entry name" value="Glyco_trans_1"/>
</dbReference>
<evidence type="ECO:0000313" key="5">
    <source>
        <dbReference type="Proteomes" id="UP000192527"/>
    </source>
</evidence>
<evidence type="ECO:0000259" key="2">
    <source>
        <dbReference type="Pfam" id="PF00534"/>
    </source>
</evidence>
<dbReference type="Gene3D" id="3.40.50.2000">
    <property type="entry name" value="Glycogen Phosphorylase B"/>
    <property type="match status" value="2"/>
</dbReference>
<evidence type="ECO:0000313" key="4">
    <source>
        <dbReference type="EMBL" id="ARI76254.1"/>
    </source>
</evidence>
<dbReference type="GO" id="GO:0009103">
    <property type="term" value="P:lipopolysaccharide biosynthetic process"/>
    <property type="evidence" value="ECO:0007669"/>
    <property type="project" value="TreeGrafter"/>
</dbReference>
<proteinExistence type="predicted"/>
<feature type="domain" description="Glycosyl transferase family 1" evidence="2">
    <location>
        <begin position="219"/>
        <end position="385"/>
    </location>
</feature>
<dbReference type="STRING" id="402384.HM131_05125"/>
<dbReference type="EMBL" id="CP020772">
    <property type="protein sequence ID" value="ARI76254.1"/>
    <property type="molecule type" value="Genomic_DNA"/>
</dbReference>
<organism evidence="4 5">
    <name type="scientific">Halobacillus mangrovi</name>
    <dbReference type="NCBI Taxonomy" id="402384"/>
    <lineage>
        <taxon>Bacteria</taxon>
        <taxon>Bacillati</taxon>
        <taxon>Bacillota</taxon>
        <taxon>Bacilli</taxon>
        <taxon>Bacillales</taxon>
        <taxon>Bacillaceae</taxon>
        <taxon>Halobacillus</taxon>
    </lineage>
</organism>
<dbReference type="RefSeq" id="WP_085028604.1">
    <property type="nucleotide sequence ID" value="NZ_CP020772.1"/>
</dbReference>
<accession>A0A1W5ZSI1</accession>
<keyword evidence="1 4" id="KW-0808">Transferase</keyword>
<sequence>MRKKGDVLFLCQYFYPEYVSSATLPFDTAVALSESGLKVGALSGYPKEYFKSETKVPLKETHKGIKIKRLKYIQLKRSNFIGRLINYFSFTVSVILNFDEIIKYKSVIVYSNPPILPLVPTIAKKFFKTKMVFVSYDVYPEMAFATNATKEGSFISKIMNLVNKVVFNQVDKVVALSHEMKNYLVNNRNIASAQVEVIPNWYEDKAIHTEESFPSANTFNSLKKDGDLIVSYFGNMGVCQDLDTIVEAIRQVKSNSKIKFIFAGHGNKMDHLKNIVKSENMENVFVYDFLHGQDFQDALNISNCFLVSLAKGLKGLAVPSKTYSYMAAGKPVISIMDRESDIAEDLIENNAGYALEVGESQKLVNALEELLHDKDKRKRMGDNCRTVFASKYTKEHSTRKYVKMTQRLLGEQNYV</sequence>
<dbReference type="AlphaFoldDB" id="A0A1W5ZSI1"/>
<evidence type="ECO:0000256" key="1">
    <source>
        <dbReference type="ARBA" id="ARBA00022679"/>
    </source>
</evidence>
<protein>
    <submittedName>
        <fullName evidence="4">Glycosyltransferase WbuB</fullName>
    </submittedName>
</protein>
<dbReference type="GO" id="GO:0016757">
    <property type="term" value="F:glycosyltransferase activity"/>
    <property type="evidence" value="ECO:0007669"/>
    <property type="project" value="InterPro"/>
</dbReference>
<dbReference type="Pfam" id="PF00534">
    <property type="entry name" value="Glycos_transf_1"/>
    <property type="match status" value="1"/>
</dbReference>
<name>A0A1W5ZSI1_9BACI</name>
<dbReference type="Proteomes" id="UP000192527">
    <property type="component" value="Chromosome"/>
</dbReference>
<dbReference type="CDD" id="cd03794">
    <property type="entry name" value="GT4_WbuB-like"/>
    <property type="match status" value="1"/>
</dbReference>
<dbReference type="PANTHER" id="PTHR46401:SF2">
    <property type="entry name" value="GLYCOSYLTRANSFERASE WBBK-RELATED"/>
    <property type="match status" value="1"/>
</dbReference>
<dbReference type="SUPFAM" id="SSF53756">
    <property type="entry name" value="UDP-Glycosyltransferase/glycogen phosphorylase"/>
    <property type="match status" value="1"/>
</dbReference>